<dbReference type="Proteomes" id="UP000227088">
    <property type="component" value="Unassembled WGS sequence"/>
</dbReference>
<dbReference type="AlphaFoldDB" id="A0A1Y5HQI7"/>
<sequence>MAIVNHISNYYEQVVATEIHRQLDGRAKKPSLDFMADVACVALNRLPPKYYRYEVDMAFYMSPNELNEVEERVESAVREGIAFVDKHSRSD</sequence>
<reference evidence="2" key="1">
    <citation type="journal article" date="2017" name="Proc. Natl. Acad. Sci. U.S.A.">
        <title>Simulation of Deepwater Horizon oil plume reveals substrate specialization within a complex community of hydrocarbon degraders.</title>
        <authorList>
            <person name="Hu P."/>
            <person name="Dubinsky E.A."/>
            <person name="Probst A.J."/>
            <person name="Wang J."/>
            <person name="Sieber C.M.K."/>
            <person name="Tom L.M."/>
            <person name="Gardinali P."/>
            <person name="Banfield J.F."/>
            <person name="Atlas R.M."/>
            <person name="Andersen G.L."/>
        </authorList>
    </citation>
    <scope>NUCLEOTIDE SEQUENCE [LARGE SCALE GENOMIC DNA]</scope>
</reference>
<protein>
    <recommendedName>
        <fullName evidence="3">Competence protein ComFB</fullName>
    </recommendedName>
</protein>
<dbReference type="InterPro" id="IPR019657">
    <property type="entry name" value="ComFB"/>
</dbReference>
<gene>
    <name evidence="1" type="ORF">A9R00_11070</name>
</gene>
<comment type="caution">
    <text evidence="1">The sequence shown here is derived from an EMBL/GenBank/DDBJ whole genome shotgun (WGS) entry which is preliminary data.</text>
</comment>
<evidence type="ECO:0000313" key="2">
    <source>
        <dbReference type="Proteomes" id="UP000227088"/>
    </source>
</evidence>
<evidence type="ECO:0000313" key="1">
    <source>
        <dbReference type="EMBL" id="OUS37382.1"/>
    </source>
</evidence>
<accession>A0A1Y5HQI7</accession>
<organism evidence="1 2">
    <name type="scientific">Oleispira antarctica</name>
    <dbReference type="NCBI Taxonomy" id="188908"/>
    <lineage>
        <taxon>Bacteria</taxon>
        <taxon>Pseudomonadati</taxon>
        <taxon>Pseudomonadota</taxon>
        <taxon>Gammaproteobacteria</taxon>
        <taxon>Oceanospirillales</taxon>
        <taxon>Oceanospirillaceae</taxon>
        <taxon>Oleispira</taxon>
    </lineage>
</organism>
<dbReference type="EMBL" id="MABE01000634">
    <property type="protein sequence ID" value="OUS37382.1"/>
    <property type="molecule type" value="Genomic_DNA"/>
</dbReference>
<proteinExistence type="predicted"/>
<name>A0A1Y5HQI7_OLEAN</name>
<dbReference type="Pfam" id="PF10719">
    <property type="entry name" value="ComFB"/>
    <property type="match status" value="1"/>
</dbReference>
<evidence type="ECO:0008006" key="3">
    <source>
        <dbReference type="Google" id="ProtNLM"/>
    </source>
</evidence>